<gene>
    <name evidence="1" type="ORF">QQ020_23795</name>
</gene>
<dbReference type="SUPFAM" id="SSF52540">
    <property type="entry name" value="P-loop containing nucleoside triphosphate hydrolases"/>
    <property type="match status" value="1"/>
</dbReference>
<sequence>MDDSERKNKRKFKIKWASDASQMELTNLAELIYKTQQINNFLDNQKIYFIAGNKGMGKTMLLSLKRHHLSSIHGESDKVVKFIPENEPYLDFMGGIMDLGKGNAFLEKQDAVRRLWKISISISILSHFESNLNDIETKNFNEFAPEIISIWMFNRSKINPSLVFQELLRSLDISRLSRFLQTVEGILNLKIGRIHSAIIIFIDKVDQAISHLSKACWISVQCGLLEAIWEIVEVNRHIKIYASIRQEAFGNFTNPVVKSNIFGHTTQLEYNKEDMIEILNKLSNVYENVPSFKEFVHVNEVNSNFYQQTEDPFDYINRHTVGRPRDFVIMAHAISERKMSLDEYRFKRLVTRTAEQIILTNLFDESKQFLEYLCEVEDRKRFYDLLFQNILTEKQLIQISGQFNGIQNESDIYSSNLIAHPFSELYRIGFLGLLQHSYGKIIQIFKQPSDPCDYSSVDIPESDFYFIHPIISYYLNNNNKTKHRIFKNILVGHEYSWNSYYKDLIEIQTLGFEILDPELERLLNEFLDKNFKELLKNKPELRKSIEWNNLSMYLETKDSSDHHVRLYFLVDRLIDKEY</sequence>
<name>A0ABT8LBH3_9BACT</name>
<organism evidence="1 2">
    <name type="scientific">Agaribacillus aureus</name>
    <dbReference type="NCBI Taxonomy" id="3051825"/>
    <lineage>
        <taxon>Bacteria</taxon>
        <taxon>Pseudomonadati</taxon>
        <taxon>Bacteroidota</taxon>
        <taxon>Cytophagia</taxon>
        <taxon>Cytophagales</taxon>
        <taxon>Splendidivirgaceae</taxon>
        <taxon>Agaribacillus</taxon>
    </lineage>
</organism>
<proteinExistence type="predicted"/>
<dbReference type="InterPro" id="IPR027417">
    <property type="entry name" value="P-loop_NTPase"/>
</dbReference>
<protein>
    <submittedName>
        <fullName evidence="1">Uncharacterized protein</fullName>
    </submittedName>
</protein>
<dbReference type="Proteomes" id="UP001172083">
    <property type="component" value="Unassembled WGS sequence"/>
</dbReference>
<dbReference type="RefSeq" id="WP_346760464.1">
    <property type="nucleotide sequence ID" value="NZ_JAUJEB010000006.1"/>
</dbReference>
<comment type="caution">
    <text evidence="1">The sequence shown here is derived from an EMBL/GenBank/DDBJ whole genome shotgun (WGS) entry which is preliminary data.</text>
</comment>
<dbReference type="EMBL" id="JAUJEB010000006">
    <property type="protein sequence ID" value="MDN5215125.1"/>
    <property type="molecule type" value="Genomic_DNA"/>
</dbReference>
<accession>A0ABT8LBH3</accession>
<evidence type="ECO:0000313" key="1">
    <source>
        <dbReference type="EMBL" id="MDN5215125.1"/>
    </source>
</evidence>
<evidence type="ECO:0000313" key="2">
    <source>
        <dbReference type="Proteomes" id="UP001172083"/>
    </source>
</evidence>
<reference evidence="1" key="1">
    <citation type="submission" date="2023-06" db="EMBL/GenBank/DDBJ databases">
        <title>Genomic of Agaribacillus aureum.</title>
        <authorList>
            <person name="Wang G."/>
        </authorList>
    </citation>
    <scope>NUCLEOTIDE SEQUENCE</scope>
    <source>
        <strain evidence="1">BMA12</strain>
    </source>
</reference>
<keyword evidence="2" id="KW-1185">Reference proteome</keyword>